<dbReference type="RefSeq" id="WP_144701450.1">
    <property type="nucleotide sequence ID" value="NZ_VNJJ01000005.1"/>
</dbReference>
<evidence type="ECO:0000313" key="2">
    <source>
        <dbReference type="Proteomes" id="UP000316330"/>
    </source>
</evidence>
<dbReference type="OrthoDB" id="2679407at2"/>
<dbReference type="PROSITE" id="PS51257">
    <property type="entry name" value="PROKAR_LIPOPROTEIN"/>
    <property type="match status" value="1"/>
</dbReference>
<proteinExistence type="predicted"/>
<organism evidence="1 2">
    <name type="scientific">Cohnella terricola</name>
    <dbReference type="NCBI Taxonomy" id="1289167"/>
    <lineage>
        <taxon>Bacteria</taxon>
        <taxon>Bacillati</taxon>
        <taxon>Bacillota</taxon>
        <taxon>Bacilli</taxon>
        <taxon>Bacillales</taxon>
        <taxon>Paenibacillaceae</taxon>
        <taxon>Cohnella</taxon>
    </lineage>
</organism>
<dbReference type="EMBL" id="VNJJ01000005">
    <property type="protein sequence ID" value="TVY00666.1"/>
    <property type="molecule type" value="Genomic_DNA"/>
</dbReference>
<dbReference type="AlphaFoldDB" id="A0A559JLB4"/>
<dbReference type="Proteomes" id="UP000316330">
    <property type="component" value="Unassembled WGS sequence"/>
</dbReference>
<name>A0A559JLB4_9BACL</name>
<sequence>MQTIMRKAVAITGTMVMLFGLSGCLGASIRVPADQAFALSASALSGSDNYAFTGEMAVINPGGKVGSRASYEGEVSDHGNLKVQWKNLSTTSESTARTNRIDYRPLQILETINGQTATISYSEKPIASQPVSLQIQLDEKTAKERISSGLKKEMALVRADSVLVGRHPERSEEILTAADKRLERMLSTLKATTVVHWKANPKNWFPYQMKEETVLSYEWQGKPYQEKRTAETNFLVRNQGGTIK</sequence>
<gene>
    <name evidence="1" type="ORF">FPZ45_11715</name>
</gene>
<comment type="caution">
    <text evidence="1">The sequence shown here is derived from an EMBL/GenBank/DDBJ whole genome shotgun (WGS) entry which is preliminary data.</text>
</comment>
<keyword evidence="2" id="KW-1185">Reference proteome</keyword>
<accession>A0A559JLB4</accession>
<evidence type="ECO:0000313" key="1">
    <source>
        <dbReference type="EMBL" id="TVY00666.1"/>
    </source>
</evidence>
<protein>
    <submittedName>
        <fullName evidence="1">Uncharacterized protein</fullName>
    </submittedName>
</protein>
<reference evidence="1 2" key="1">
    <citation type="submission" date="2019-07" db="EMBL/GenBank/DDBJ databases">
        <authorList>
            <person name="Kim J."/>
        </authorList>
    </citation>
    <scope>NUCLEOTIDE SEQUENCE [LARGE SCALE GENOMIC DNA]</scope>
    <source>
        <strain evidence="1 2">G13</strain>
    </source>
</reference>